<dbReference type="EnsemblMetazoa" id="AQUA014543-RA">
    <property type="protein sequence ID" value="AQUA014543-PA"/>
    <property type="gene ID" value="AQUA014543"/>
</dbReference>
<sequence length="129" mass="13981">MQRTATNTGHRSNVCYNTTRSLSLAGCISSLGAALLPSPQRKTISQSGWFGPLLPLVAWLPLCPASVPHSPTHTLVAGKYRANMKRANNLNIPNCYQTSIFIFDAFRLLNVAVILTTISASHFAFAPQP</sequence>
<evidence type="ECO:0000313" key="1">
    <source>
        <dbReference type="EnsemblMetazoa" id="AQUA014543-PA"/>
    </source>
</evidence>
<protein>
    <submittedName>
        <fullName evidence="1">Uncharacterized protein</fullName>
    </submittedName>
</protein>
<keyword evidence="2" id="KW-1185">Reference proteome</keyword>
<organism evidence="1 2">
    <name type="scientific">Anopheles quadriannulatus</name>
    <name type="common">Mosquito</name>
    <dbReference type="NCBI Taxonomy" id="34691"/>
    <lineage>
        <taxon>Eukaryota</taxon>
        <taxon>Metazoa</taxon>
        <taxon>Ecdysozoa</taxon>
        <taxon>Arthropoda</taxon>
        <taxon>Hexapoda</taxon>
        <taxon>Insecta</taxon>
        <taxon>Pterygota</taxon>
        <taxon>Neoptera</taxon>
        <taxon>Endopterygota</taxon>
        <taxon>Diptera</taxon>
        <taxon>Nematocera</taxon>
        <taxon>Culicoidea</taxon>
        <taxon>Culicidae</taxon>
        <taxon>Anophelinae</taxon>
        <taxon>Anopheles</taxon>
    </lineage>
</organism>
<dbReference type="AlphaFoldDB" id="A0A182XRS3"/>
<reference evidence="1" key="1">
    <citation type="submission" date="2020-05" db="UniProtKB">
        <authorList>
            <consortium name="EnsemblMetazoa"/>
        </authorList>
    </citation>
    <scope>IDENTIFICATION</scope>
    <source>
        <strain evidence="1">SANGQUA</strain>
    </source>
</reference>
<dbReference type="VEuPathDB" id="VectorBase:AQUA014543"/>
<evidence type="ECO:0000313" key="2">
    <source>
        <dbReference type="Proteomes" id="UP000076407"/>
    </source>
</evidence>
<name>A0A182XRS3_ANOQN</name>
<proteinExistence type="predicted"/>
<dbReference type="Proteomes" id="UP000076407">
    <property type="component" value="Unassembled WGS sequence"/>
</dbReference>
<accession>A0A182XRS3</accession>